<dbReference type="EMBL" id="MT141499">
    <property type="protein sequence ID" value="QJA63544.1"/>
    <property type="molecule type" value="Genomic_DNA"/>
</dbReference>
<organism evidence="1">
    <name type="scientific">viral metagenome</name>
    <dbReference type="NCBI Taxonomy" id="1070528"/>
    <lineage>
        <taxon>unclassified sequences</taxon>
        <taxon>metagenomes</taxon>
        <taxon>organismal metagenomes</taxon>
    </lineage>
</organism>
<dbReference type="AlphaFoldDB" id="A0A6M3J1S8"/>
<dbReference type="EMBL" id="MT142389">
    <property type="protein sequence ID" value="QJA79632.1"/>
    <property type="molecule type" value="Genomic_DNA"/>
</dbReference>
<evidence type="ECO:0000313" key="1">
    <source>
        <dbReference type="EMBL" id="QJA63544.1"/>
    </source>
</evidence>
<sequence>MAAIGSGISTTDANTSVTSNLAQEVKTYYEKVFLARAEYELVLKEGGQKRTHPANEGRTVNFTRYNPLTIITDPLGEASNPLTCPINASTVSMTLSEYGLTTTHGRLLTTVSIDSGMKEKVALVGQNMGETLNRLVRNELDNGTAYYPNGHAIDSYTAGDVLDACNIRLMVRTLELTQTRAYKDGMYIGKTDPYSKYKLIGDTTWVNAKTYSDTGDLYKGEMGELYQVRWILNKDEACTSEATSTASSGVARYMTYVHGDDSFGVYDLETNRPQMFILPNVVDSNSPAGRVSYISWAGAYATKILNSDWILAARFAAV</sequence>
<dbReference type="NCBIfam" id="TIGR04387">
    <property type="entry name" value="capsid_maj_N4"/>
    <property type="match status" value="1"/>
</dbReference>
<proteinExistence type="predicted"/>
<evidence type="ECO:0000313" key="2">
    <source>
        <dbReference type="EMBL" id="QJA79632.1"/>
    </source>
</evidence>
<name>A0A6M3J1S8_9ZZZZ</name>
<reference evidence="1" key="1">
    <citation type="submission" date="2020-03" db="EMBL/GenBank/DDBJ databases">
        <title>The deep terrestrial virosphere.</title>
        <authorList>
            <person name="Holmfeldt K."/>
            <person name="Nilsson E."/>
            <person name="Simone D."/>
            <person name="Lopez-Fernandez M."/>
            <person name="Wu X."/>
            <person name="de Brujin I."/>
            <person name="Lundin D."/>
            <person name="Andersson A."/>
            <person name="Bertilsson S."/>
            <person name="Dopson M."/>
        </authorList>
    </citation>
    <scope>NUCLEOTIDE SEQUENCE</scope>
    <source>
        <strain evidence="2">MM415A00846</strain>
        <strain evidence="1">MM415B00619</strain>
    </source>
</reference>
<accession>A0A6M3J1S8</accession>
<gene>
    <name evidence="2" type="ORF">MM415A00846_0011</name>
    <name evidence="1" type="ORF">MM415B00619_0023</name>
</gene>
<protein>
    <submittedName>
        <fullName evidence="1">Putative capsid protein</fullName>
    </submittedName>
</protein>